<dbReference type="Pfam" id="PF12701">
    <property type="entry name" value="LSM14"/>
    <property type="match status" value="1"/>
</dbReference>
<proteinExistence type="inferred from homology"/>
<feature type="compositionally biased region" description="Basic and acidic residues" evidence="4">
    <location>
        <begin position="894"/>
        <end position="907"/>
    </location>
</feature>
<feature type="region of interest" description="Disordered" evidence="4">
    <location>
        <begin position="753"/>
        <end position="781"/>
    </location>
</feature>
<comment type="similarity">
    <text evidence="2 3">Belongs to the peptidase M14 family.</text>
</comment>
<dbReference type="SMART" id="SM00631">
    <property type="entry name" value="Zn_pept"/>
    <property type="match status" value="1"/>
</dbReference>
<accession>A0A1Q9DSU3</accession>
<feature type="domain" description="Peptidase M14" evidence="6">
    <location>
        <begin position="40"/>
        <end position="313"/>
    </location>
</feature>
<evidence type="ECO:0000313" key="7">
    <source>
        <dbReference type="EMBL" id="OLP98245.1"/>
    </source>
</evidence>
<dbReference type="Pfam" id="PF00246">
    <property type="entry name" value="Peptidase_M14"/>
    <property type="match status" value="1"/>
</dbReference>
<dbReference type="SUPFAM" id="SSF53187">
    <property type="entry name" value="Zn-dependent exopeptidases"/>
    <property type="match status" value="1"/>
</dbReference>
<dbReference type="InterPro" id="IPR010920">
    <property type="entry name" value="LSM_dom_sf"/>
</dbReference>
<dbReference type="SUPFAM" id="SSF50182">
    <property type="entry name" value="Sm-like ribonucleoproteins"/>
    <property type="match status" value="1"/>
</dbReference>
<dbReference type="CDD" id="cd06227">
    <property type="entry name" value="M14-CPA-like"/>
    <property type="match status" value="1"/>
</dbReference>
<feature type="compositionally biased region" description="Basic and acidic residues" evidence="4">
    <location>
        <begin position="759"/>
        <end position="781"/>
    </location>
</feature>
<dbReference type="OrthoDB" id="3626597at2759"/>
<feature type="region of interest" description="Disordered" evidence="4">
    <location>
        <begin position="707"/>
        <end position="741"/>
    </location>
</feature>
<dbReference type="PANTHER" id="PTHR11705:SF119">
    <property type="entry name" value="OS02G0119300 PROTEIN"/>
    <property type="match status" value="1"/>
</dbReference>
<dbReference type="Gene3D" id="3.40.630.10">
    <property type="entry name" value="Zn peptidases"/>
    <property type="match status" value="1"/>
</dbReference>
<dbReference type="AlphaFoldDB" id="A0A1Q9DSU3"/>
<dbReference type="GO" id="GO:0008270">
    <property type="term" value="F:zinc ion binding"/>
    <property type="evidence" value="ECO:0007669"/>
    <property type="project" value="InterPro"/>
</dbReference>
<feature type="active site" description="Proton donor/acceptor" evidence="3">
    <location>
        <position position="287"/>
    </location>
</feature>
<comment type="cofactor">
    <cofactor evidence="1">
        <name>Zn(2+)</name>
        <dbReference type="ChEBI" id="CHEBI:29105"/>
    </cofactor>
</comment>
<feature type="compositionally biased region" description="Basic and acidic residues" evidence="4">
    <location>
        <begin position="833"/>
        <end position="864"/>
    </location>
</feature>
<evidence type="ECO:0000259" key="6">
    <source>
        <dbReference type="PROSITE" id="PS52035"/>
    </source>
</evidence>
<gene>
    <name evidence="7" type="primary">DCP5</name>
    <name evidence="7" type="ORF">AK812_SmicGene19320</name>
</gene>
<keyword evidence="5" id="KW-0732">Signal</keyword>
<dbReference type="GO" id="GO:0004181">
    <property type="term" value="F:metallocarboxypeptidase activity"/>
    <property type="evidence" value="ECO:0007669"/>
    <property type="project" value="InterPro"/>
</dbReference>
<dbReference type="PANTHER" id="PTHR11705">
    <property type="entry name" value="PROTEASE FAMILY M14 CARBOXYPEPTIDASE A,B"/>
    <property type="match status" value="1"/>
</dbReference>
<reference evidence="7 8" key="1">
    <citation type="submission" date="2016-02" db="EMBL/GenBank/DDBJ databases">
        <title>Genome analysis of coral dinoflagellate symbionts highlights evolutionary adaptations to a symbiotic lifestyle.</title>
        <authorList>
            <person name="Aranda M."/>
            <person name="Li Y."/>
            <person name="Liew Y.J."/>
            <person name="Baumgarten S."/>
            <person name="Simakov O."/>
            <person name="Wilson M."/>
            <person name="Piel J."/>
            <person name="Ashoor H."/>
            <person name="Bougouffa S."/>
            <person name="Bajic V.B."/>
            <person name="Ryu T."/>
            <person name="Ravasi T."/>
            <person name="Bayer T."/>
            <person name="Micklem G."/>
            <person name="Kim H."/>
            <person name="Bhak J."/>
            <person name="Lajeunesse T.C."/>
            <person name="Voolstra C.R."/>
        </authorList>
    </citation>
    <scope>NUCLEOTIDE SEQUENCE [LARGE SCALE GENOMIC DNA]</scope>
    <source>
        <strain evidence="7 8">CCMP2467</strain>
    </source>
</reference>
<dbReference type="Proteomes" id="UP000186817">
    <property type="component" value="Unassembled WGS sequence"/>
</dbReference>
<comment type="caution">
    <text evidence="7">The sequence shown here is derived from an EMBL/GenBank/DDBJ whole genome shotgun (WGS) entry which is preliminary data.</text>
</comment>
<dbReference type="SMART" id="SM01271">
    <property type="entry name" value="LSM14"/>
    <property type="match status" value="1"/>
</dbReference>
<feature type="signal peptide" evidence="5">
    <location>
        <begin position="1"/>
        <end position="19"/>
    </location>
</feature>
<keyword evidence="8" id="KW-1185">Reference proteome</keyword>
<evidence type="ECO:0000256" key="1">
    <source>
        <dbReference type="ARBA" id="ARBA00001947"/>
    </source>
</evidence>
<dbReference type="GO" id="GO:0006508">
    <property type="term" value="P:proteolysis"/>
    <property type="evidence" value="ECO:0007669"/>
    <property type="project" value="InterPro"/>
</dbReference>
<feature type="region of interest" description="Disordered" evidence="4">
    <location>
        <begin position="814"/>
        <end position="1015"/>
    </location>
</feature>
<dbReference type="Gene3D" id="2.30.30.100">
    <property type="match status" value="1"/>
</dbReference>
<organism evidence="7 8">
    <name type="scientific">Symbiodinium microadriaticum</name>
    <name type="common">Dinoflagellate</name>
    <name type="synonym">Zooxanthella microadriatica</name>
    <dbReference type="NCBI Taxonomy" id="2951"/>
    <lineage>
        <taxon>Eukaryota</taxon>
        <taxon>Sar</taxon>
        <taxon>Alveolata</taxon>
        <taxon>Dinophyceae</taxon>
        <taxon>Suessiales</taxon>
        <taxon>Symbiodiniaceae</taxon>
        <taxon>Symbiodinium</taxon>
    </lineage>
</organism>
<feature type="region of interest" description="Disordered" evidence="4">
    <location>
        <begin position="604"/>
        <end position="665"/>
    </location>
</feature>
<evidence type="ECO:0000256" key="5">
    <source>
        <dbReference type="SAM" id="SignalP"/>
    </source>
</evidence>
<feature type="region of interest" description="Disordered" evidence="4">
    <location>
        <begin position="1089"/>
        <end position="1111"/>
    </location>
</feature>
<dbReference type="InterPro" id="IPR000834">
    <property type="entry name" value="Peptidase_M14"/>
</dbReference>
<dbReference type="InterPro" id="IPR034269">
    <property type="entry name" value="At5g42320_M14_CPD"/>
</dbReference>
<protein>
    <submittedName>
        <fullName evidence="7">Protein decapping 5</fullName>
    </submittedName>
</protein>
<name>A0A1Q9DSU3_SYMMI</name>
<feature type="chain" id="PRO_5043366054" evidence="5">
    <location>
        <begin position="20"/>
        <end position="1111"/>
    </location>
</feature>
<evidence type="ECO:0000256" key="2">
    <source>
        <dbReference type="ARBA" id="ARBA00005988"/>
    </source>
</evidence>
<dbReference type="GO" id="GO:0005615">
    <property type="term" value="C:extracellular space"/>
    <property type="evidence" value="ECO:0007669"/>
    <property type="project" value="TreeGrafter"/>
</dbReference>
<evidence type="ECO:0000256" key="3">
    <source>
        <dbReference type="PROSITE-ProRule" id="PRU01379"/>
    </source>
</evidence>
<evidence type="ECO:0000256" key="4">
    <source>
        <dbReference type="SAM" id="MobiDB-lite"/>
    </source>
</evidence>
<sequence>MMRNTALFCLPLCALVADSVILRHSSRIDTRSKLLLDFPFYHTSDQIQKEARELVAGCSAKATVKTVTRGNVSLDYVRVSGPGPSSRPNRVAFLFGEHSRELISPESGLMLLKMLCGPSSKSDLVKKALDTSDFQLILNANPISRARVEQGDYCLRDNPRGVDLNRNWDEKWELGDQVMDGDQYHGEKPFSEVETQMVRDLVTEFKPTTFLSVHSGTLGLYMPWAYDSVHMAHRNRDLMLSVLKEVDEDYCQCPFGAAGKEVGYNCPGTSFDWVYDNLKAPFSFAWEIYARPAEYQALKSRWQEKLKESPSLLQGQAGMSLLELYSGHFSDFAGQSQSQLLESSESQACFDTFNPGSEQEYNESVTNWATSYLKLAVLTAPHVALLSKSVLRYLLESTIALQSVRCFGTEGRKLPEIPPSSEVYDFIIFRGQDIKDLTVLESGKQPGAATDPAIVSINQRPSGKDGKGGKGEIPFGGGPAMSGKATYGLTARFASDLKGLTCAIALWREQILKIGLNLLQRFGKQMDAAGTTDDAEGGGVLDPFSDAENAVEAVMEQILQEGGILLYQSYIHRKSFGFAADALCEILKGEMQLRFVRHDIGELQSAGVDPSTPSAAQESLRPKSTEGMPRSRGTLEVAPRPTSAPASWTSGLDDNDAGRGDGWSLETEPARCRIDTWARACVPIRKVGRKAEESRKGRGSVWRMGSRASIGSVSGPGSRPTSRFGPQSLAEEVETPKTPTVRSQLIPLVDDREEDEEEAMLRDMKEREARKLRDEQVRTERKAAEIEEAIKLAQMKDDKKQFTHDSEGNVIWVQPPQVHRLPNPNPAPSFVCKQDEVSRQDQKAQPEKRGGRARDKNAKSKQDNSVEFQDGFRKFQSQQPPMMEVMVMSPGVELEERHRTKKGEKIKSSKPKAMSRKEYEEISKGGAAPPRQEGAAKVAPKPQALKGSAGGVTALPTVDEAPSQPVEASSKRGQAATGESKVVRSEVGSDLVKGPSLDAARPLQPAPPSTRRVQTKRDALGFSLGTRERLHINAGSRFPGCAAQPPLGATMGHGLAPSTQKHQEYFFPGASGSIDVAEAIIEESDQALPETADGQIVSKNPQLKQRLFGSR</sequence>
<dbReference type="PROSITE" id="PS52035">
    <property type="entry name" value="PEPTIDASE_M14"/>
    <property type="match status" value="1"/>
</dbReference>
<dbReference type="InterPro" id="IPR025609">
    <property type="entry name" value="Lsm14-like_N"/>
</dbReference>
<evidence type="ECO:0000313" key="8">
    <source>
        <dbReference type="Proteomes" id="UP000186817"/>
    </source>
</evidence>
<dbReference type="EMBL" id="LSRX01000403">
    <property type="protein sequence ID" value="OLP98245.1"/>
    <property type="molecule type" value="Genomic_DNA"/>
</dbReference>